<dbReference type="RefSeq" id="WP_063177821.1">
    <property type="nucleotide sequence ID" value="NZ_LQNT01000001.1"/>
</dbReference>
<keyword evidence="1" id="KW-0472">Membrane</keyword>
<comment type="caution">
    <text evidence="2">The sequence shown here is derived from an EMBL/GenBank/DDBJ whole genome shotgun (WGS) entry which is preliminary data.</text>
</comment>
<organism evidence="2 3">
    <name type="scientific">Bhargavaea cecembensis</name>
    <dbReference type="NCBI Taxonomy" id="394098"/>
    <lineage>
        <taxon>Bacteria</taxon>
        <taxon>Bacillati</taxon>
        <taxon>Bacillota</taxon>
        <taxon>Bacilli</taxon>
        <taxon>Bacillales</taxon>
        <taxon>Caryophanaceae</taxon>
        <taxon>Bhargavaea</taxon>
    </lineage>
</organism>
<dbReference type="OrthoDB" id="9792788at2"/>
<dbReference type="AlphaFoldDB" id="A0A161SNU2"/>
<proteinExistence type="predicted"/>
<dbReference type="PANTHER" id="PTHR35335">
    <property type="entry name" value="UPF0716 PROTEIN FXSA"/>
    <property type="match status" value="1"/>
</dbReference>
<dbReference type="Proteomes" id="UP000076490">
    <property type="component" value="Unassembled WGS sequence"/>
</dbReference>
<evidence type="ECO:0000256" key="1">
    <source>
        <dbReference type="SAM" id="Phobius"/>
    </source>
</evidence>
<feature type="transmembrane region" description="Helical" evidence="1">
    <location>
        <begin position="75"/>
        <end position="100"/>
    </location>
</feature>
<evidence type="ECO:0000313" key="2">
    <source>
        <dbReference type="EMBL" id="KZE39823.1"/>
    </source>
</evidence>
<dbReference type="GO" id="GO:0016020">
    <property type="term" value="C:membrane"/>
    <property type="evidence" value="ECO:0007669"/>
    <property type="project" value="InterPro"/>
</dbReference>
<dbReference type="Pfam" id="PF04186">
    <property type="entry name" value="FxsA"/>
    <property type="match status" value="1"/>
</dbReference>
<sequence length="128" mass="14136">MKWLFLLFIVVPTTELAVLLYAGSQIGVFETILLILLTAAAGSYLAKREGLRAWQDIKKQAAEGYPPGDAALNGLFILAGGLLLLFPGFITDVIGLLLLIPAVRKKLKPFLYRQIRKKMKKGNVVIIR</sequence>
<dbReference type="PANTHER" id="PTHR35335:SF1">
    <property type="entry name" value="UPF0716 PROTEIN FXSA"/>
    <property type="match status" value="1"/>
</dbReference>
<keyword evidence="1" id="KW-0812">Transmembrane</keyword>
<protein>
    <submittedName>
        <fullName evidence="2">Exclusion suppressor FxsA</fullName>
    </submittedName>
</protein>
<dbReference type="EMBL" id="LQNT01000001">
    <property type="protein sequence ID" value="KZE39823.1"/>
    <property type="molecule type" value="Genomic_DNA"/>
</dbReference>
<name>A0A161SNU2_9BACL</name>
<accession>A0A161SNU2</accession>
<gene>
    <name evidence="2" type="ORF">AV656_00575</name>
</gene>
<dbReference type="InterPro" id="IPR007313">
    <property type="entry name" value="FxsA"/>
</dbReference>
<dbReference type="NCBIfam" id="NF008528">
    <property type="entry name" value="PRK11463.1-2"/>
    <property type="match status" value="1"/>
</dbReference>
<reference evidence="2 3" key="1">
    <citation type="submission" date="2016-01" db="EMBL/GenBank/DDBJ databases">
        <title>Whole genome sequencing of Bhargavaea cecembensis T14.</title>
        <authorList>
            <person name="Hong K.W."/>
        </authorList>
    </citation>
    <scope>NUCLEOTIDE SEQUENCE [LARGE SCALE GENOMIC DNA]</scope>
    <source>
        <strain evidence="2 3">T14</strain>
    </source>
</reference>
<keyword evidence="1" id="KW-1133">Transmembrane helix</keyword>
<evidence type="ECO:0000313" key="3">
    <source>
        <dbReference type="Proteomes" id="UP000076490"/>
    </source>
</evidence>